<evidence type="ECO:0000313" key="3">
    <source>
        <dbReference type="Proteomes" id="UP000664218"/>
    </source>
</evidence>
<dbReference type="EMBL" id="JAFNJU010000010">
    <property type="protein sequence ID" value="MBO1265860.1"/>
    <property type="molecule type" value="Genomic_DNA"/>
</dbReference>
<evidence type="ECO:0000256" key="1">
    <source>
        <dbReference type="SAM" id="Phobius"/>
    </source>
</evidence>
<keyword evidence="3" id="KW-1185">Reference proteome</keyword>
<protein>
    <recommendedName>
        <fullName evidence="4">DUF4129 domain-containing protein</fullName>
    </recommendedName>
</protein>
<feature type="transmembrane region" description="Helical" evidence="1">
    <location>
        <begin position="75"/>
        <end position="91"/>
    </location>
</feature>
<feature type="transmembrane region" description="Helical" evidence="1">
    <location>
        <begin position="103"/>
        <end position="121"/>
    </location>
</feature>
<dbReference type="RefSeq" id="WP_207600384.1">
    <property type="nucleotide sequence ID" value="NZ_JAFNJU010000010.1"/>
</dbReference>
<feature type="transmembrane region" description="Helical" evidence="1">
    <location>
        <begin position="195"/>
        <end position="220"/>
    </location>
</feature>
<gene>
    <name evidence="2" type="ORF">J3A84_12540</name>
</gene>
<dbReference type="Proteomes" id="UP000664218">
    <property type="component" value="Unassembled WGS sequence"/>
</dbReference>
<feature type="transmembrane region" description="Helical" evidence="1">
    <location>
        <begin position="128"/>
        <end position="146"/>
    </location>
</feature>
<sequence length="395" mass="46693">MEMLILELISILSLTFSLLTVLFEVPALRGIALFLYVVLVFCFYLWKKPEGKFSQGVLVALLCLPWLLERTQDNAFFTALYTTVFILYYYRKLGRLYPEDLSFRFRVTYGILFVITLIGTGNNFMGRLVGRALPYMLLYFFTTIILTTSLRHRQAGLDQKKNRRNIFFYLSLTSVFSLVVTIEELRSGSLEMLRLLYEAFLGLLYYVAYPIVYAGFWIFMKFIDLLRSLPPGEEPQEEQALESFTDAFQESVQEIRSTPVLDTLIPLILVLVVIFLIVRFMKGRRGKMSQGLPFEEVREFILDEREKGRRGRREKMPRTPREKIRFYYRRYLRSIRQHVNIEKSDTSLIVAEKGKEIFHRSQEIRSIYASIRYSDRQADEKMVETFRDFVEEEEK</sequence>
<feature type="transmembrane region" description="Helical" evidence="1">
    <location>
        <begin position="263"/>
        <end position="281"/>
    </location>
</feature>
<accession>A0A939KLN4</accession>
<proteinExistence type="predicted"/>
<keyword evidence="1" id="KW-0472">Membrane</keyword>
<reference evidence="2" key="1">
    <citation type="submission" date="2021-03" db="EMBL/GenBank/DDBJ databases">
        <title>Proteiniclasticum marinus sp. nov., isolated from tidal flat sediment.</title>
        <authorList>
            <person name="Namirimu T."/>
            <person name="Yang J.-A."/>
            <person name="Yang S.-H."/>
            <person name="Kim Y.-J."/>
            <person name="Kwon K.K."/>
        </authorList>
    </citation>
    <scope>NUCLEOTIDE SEQUENCE</scope>
    <source>
        <strain evidence="2">SCR006</strain>
    </source>
</reference>
<feature type="transmembrane region" description="Helical" evidence="1">
    <location>
        <begin position="30"/>
        <end position="46"/>
    </location>
</feature>
<comment type="caution">
    <text evidence="2">The sequence shown here is derived from an EMBL/GenBank/DDBJ whole genome shotgun (WGS) entry which is preliminary data.</text>
</comment>
<dbReference type="AlphaFoldDB" id="A0A939KLN4"/>
<feature type="transmembrane region" description="Helical" evidence="1">
    <location>
        <begin position="6"/>
        <end position="23"/>
    </location>
</feature>
<keyword evidence="1" id="KW-1133">Transmembrane helix</keyword>
<keyword evidence="1" id="KW-0812">Transmembrane</keyword>
<evidence type="ECO:0008006" key="4">
    <source>
        <dbReference type="Google" id="ProtNLM"/>
    </source>
</evidence>
<evidence type="ECO:0000313" key="2">
    <source>
        <dbReference type="EMBL" id="MBO1265860.1"/>
    </source>
</evidence>
<feature type="transmembrane region" description="Helical" evidence="1">
    <location>
        <begin position="166"/>
        <end position="183"/>
    </location>
</feature>
<name>A0A939KLN4_9CLOT</name>
<organism evidence="2 3">
    <name type="scientific">Proteiniclasticum aestuarii</name>
    <dbReference type="NCBI Taxonomy" id="2817862"/>
    <lineage>
        <taxon>Bacteria</taxon>
        <taxon>Bacillati</taxon>
        <taxon>Bacillota</taxon>
        <taxon>Clostridia</taxon>
        <taxon>Eubacteriales</taxon>
        <taxon>Clostridiaceae</taxon>
        <taxon>Proteiniclasticum</taxon>
    </lineage>
</organism>